<dbReference type="AlphaFoldDB" id="B0RBK5"/>
<keyword evidence="2" id="KW-1185">Reference proteome</keyword>
<evidence type="ECO:0000313" key="2">
    <source>
        <dbReference type="Proteomes" id="UP000001318"/>
    </source>
</evidence>
<dbReference type="STRING" id="31964.CMS2830"/>
<dbReference type="PANTHER" id="PTHR34301:SF8">
    <property type="entry name" value="ATPASE DOMAIN-CONTAINING PROTEIN"/>
    <property type="match status" value="1"/>
</dbReference>
<dbReference type="Proteomes" id="UP000001318">
    <property type="component" value="Chromosome"/>
</dbReference>
<dbReference type="KEGG" id="cms:CMS2830"/>
<dbReference type="eggNOG" id="COG1672">
    <property type="taxonomic scope" value="Bacteria"/>
</dbReference>
<gene>
    <name evidence="1" type="ordered locus">CMS2830</name>
</gene>
<name>B0RBK5_CLASE</name>
<organism evidence="1 2">
    <name type="scientific">Clavibacter sepedonicus</name>
    <name type="common">Clavibacter michiganensis subsp. sepedonicus</name>
    <dbReference type="NCBI Taxonomy" id="31964"/>
    <lineage>
        <taxon>Bacteria</taxon>
        <taxon>Bacillati</taxon>
        <taxon>Actinomycetota</taxon>
        <taxon>Actinomycetes</taxon>
        <taxon>Micrococcales</taxon>
        <taxon>Microbacteriaceae</taxon>
        <taxon>Clavibacter</taxon>
    </lineage>
</organism>
<dbReference type="Pfam" id="PF13191">
    <property type="entry name" value="AAA_16"/>
    <property type="match status" value="1"/>
</dbReference>
<reference evidence="1 2" key="1">
    <citation type="journal article" date="2008" name="J. Bacteriol.">
        <title>Genome of the actinomycete plant pathogen Clavibacter michiganensis subsp. sepedonicus suggests recent niche adaptation.</title>
        <authorList>
            <person name="Bentley S.D."/>
            <person name="Corton C."/>
            <person name="Brown S.E."/>
            <person name="Barron A."/>
            <person name="Clark L."/>
            <person name="Doggett J."/>
            <person name="Harris B."/>
            <person name="Ormond D."/>
            <person name="Quail M.A."/>
            <person name="May G."/>
            <person name="Francis D."/>
            <person name="Knudson D."/>
            <person name="Parkhill J."/>
            <person name="Ishimaru C.A."/>
        </authorList>
    </citation>
    <scope>NUCLEOTIDE SEQUENCE [LARGE SCALE GENOMIC DNA]</scope>
    <source>
        <strain evidence="2">ATCC 33113 / DSM 20744 / JCM 9667 / LMG 2889 / ICMP 2535 / C-1</strain>
    </source>
</reference>
<dbReference type="InterPro" id="IPR041664">
    <property type="entry name" value="AAA_16"/>
</dbReference>
<proteinExistence type="predicted"/>
<dbReference type="Gene3D" id="3.40.50.300">
    <property type="entry name" value="P-loop containing nucleotide triphosphate hydrolases"/>
    <property type="match status" value="1"/>
</dbReference>
<dbReference type="InterPro" id="IPR027417">
    <property type="entry name" value="P-loop_NTPase"/>
</dbReference>
<dbReference type="PANTHER" id="PTHR34301">
    <property type="entry name" value="DNA-BINDING PROTEIN-RELATED"/>
    <property type="match status" value="1"/>
</dbReference>
<protein>
    <submittedName>
        <fullName evidence="1">Uncharacterized protein</fullName>
    </submittedName>
</protein>
<accession>B0RBK5</accession>
<dbReference type="EMBL" id="AM849034">
    <property type="protein sequence ID" value="CAQ02901.1"/>
    <property type="molecule type" value="Genomic_DNA"/>
</dbReference>
<evidence type="ECO:0000313" key="1">
    <source>
        <dbReference type="EMBL" id="CAQ02901.1"/>
    </source>
</evidence>
<dbReference type="HOGENOM" id="CLU_058580_0_0_11"/>
<sequence length="391" mass="41334">MRMDPVTNPYVPGAGRKPAALVGRDRPMERWGIALARLERGTGAQPVVLYGLRGVGKTVLLSEYRRQAVRRDWIVAQVEAGADRSLREALGEALHGPLTDAARPSAGSRLLKALKTALSFRASYDSSGTWNFGLDLSGVAGGGADTGALETDLRKLVHDIADGAAEDGVGLAILIDEAQDLSSEETTAMCAIAHAAAQDGWAVVFAFAGLPSLPRVLAEAKSYAERFDYERIEALDDEGALAALTQPAAGEGVRWADEAAALIARESGGYPYFLQQLGQDTWNAAEGEAIDLVSARVGAATGRASLDTGFFRARWDRATRAEQDYLRALAVDGDSGSASGEVAARLGRPVRSFGPVRASLIAKGLVYAPEHGMVAFTVPGMGAFIERQHVT</sequence>
<dbReference type="SUPFAM" id="SSF52540">
    <property type="entry name" value="P-loop containing nucleoside triphosphate hydrolases"/>
    <property type="match status" value="1"/>
</dbReference>